<evidence type="ECO:0000313" key="2">
    <source>
        <dbReference type="EMBL" id="MFC3193608.1"/>
    </source>
</evidence>
<accession>A0ABV7J624</accession>
<dbReference type="RefSeq" id="WP_077410566.1">
    <property type="nucleotide sequence ID" value="NZ_JBHRTS010000002.1"/>
</dbReference>
<sequence length="102" mass="10934">MKINGKTILFTFSLLLGAASAQAACTGCTAVGVGRDDDFDDPSATYSAEVSYITWYTNENGQHTHRVNFLTLTGSTMAYCQQQLNAVLASPGVSVVQFCQKD</sequence>
<keyword evidence="1" id="KW-0732">Signal</keyword>
<reference evidence="3" key="1">
    <citation type="journal article" date="2019" name="Int. J. Syst. Evol. Microbiol.">
        <title>The Global Catalogue of Microorganisms (GCM) 10K type strain sequencing project: providing services to taxonomists for standard genome sequencing and annotation.</title>
        <authorList>
            <consortium name="The Broad Institute Genomics Platform"/>
            <consortium name="The Broad Institute Genome Sequencing Center for Infectious Disease"/>
            <person name="Wu L."/>
            <person name="Ma J."/>
        </authorList>
    </citation>
    <scope>NUCLEOTIDE SEQUENCE [LARGE SCALE GENOMIC DNA]</scope>
    <source>
        <strain evidence="3">KCTC 42953</strain>
    </source>
</reference>
<dbReference type="Proteomes" id="UP001595533">
    <property type="component" value="Unassembled WGS sequence"/>
</dbReference>
<proteinExistence type="predicted"/>
<dbReference type="EMBL" id="JBHRTS010000002">
    <property type="protein sequence ID" value="MFC3193608.1"/>
    <property type="molecule type" value="Genomic_DNA"/>
</dbReference>
<gene>
    <name evidence="2" type="ORF">ACFODZ_05045</name>
</gene>
<name>A0ABV7J624_9GAMM</name>
<comment type="caution">
    <text evidence="2">The sequence shown here is derived from an EMBL/GenBank/DDBJ whole genome shotgun (WGS) entry which is preliminary data.</text>
</comment>
<keyword evidence="3" id="KW-1185">Reference proteome</keyword>
<evidence type="ECO:0000256" key="1">
    <source>
        <dbReference type="SAM" id="SignalP"/>
    </source>
</evidence>
<feature type="signal peptide" evidence="1">
    <location>
        <begin position="1"/>
        <end position="23"/>
    </location>
</feature>
<organism evidence="2 3">
    <name type="scientific">Marinicella sediminis</name>
    <dbReference type="NCBI Taxonomy" id="1792834"/>
    <lineage>
        <taxon>Bacteria</taxon>
        <taxon>Pseudomonadati</taxon>
        <taxon>Pseudomonadota</taxon>
        <taxon>Gammaproteobacteria</taxon>
        <taxon>Lysobacterales</taxon>
        <taxon>Marinicellaceae</taxon>
        <taxon>Marinicella</taxon>
    </lineage>
</organism>
<protein>
    <submittedName>
        <fullName evidence="2">Uncharacterized protein</fullName>
    </submittedName>
</protein>
<feature type="chain" id="PRO_5046359036" evidence="1">
    <location>
        <begin position="24"/>
        <end position="102"/>
    </location>
</feature>
<evidence type="ECO:0000313" key="3">
    <source>
        <dbReference type="Proteomes" id="UP001595533"/>
    </source>
</evidence>